<accession>A0A2M8LXR2</accession>
<evidence type="ECO:0000313" key="1">
    <source>
        <dbReference type="EMBL" id="PJE96756.1"/>
    </source>
</evidence>
<gene>
    <name evidence="1" type="ORF">CUT44_16255</name>
</gene>
<comment type="caution">
    <text evidence="1">The sequence shown here is derived from an EMBL/GenBank/DDBJ whole genome shotgun (WGS) entry which is preliminary data.</text>
</comment>
<evidence type="ECO:0000313" key="2">
    <source>
        <dbReference type="Proteomes" id="UP000230407"/>
    </source>
</evidence>
<dbReference type="InterPro" id="IPR019239">
    <property type="entry name" value="VapB_antitoxin"/>
</dbReference>
<dbReference type="EMBL" id="PGGW01000057">
    <property type="protein sequence ID" value="PJE96756.1"/>
    <property type="molecule type" value="Genomic_DNA"/>
</dbReference>
<sequence>MGKTLIELDEQALAAAQRAFGTKTKKDTVNRALREVSDRVKRHEARLTAEGMAAEALDLDVLLDKSRYRPGSAAADGDRAA</sequence>
<protein>
    <submittedName>
        <fullName evidence="1">Antitoxin</fullName>
    </submittedName>
</protein>
<organism evidence="1 2">
    <name type="scientific">Streptomyces carminius</name>
    <dbReference type="NCBI Taxonomy" id="2665496"/>
    <lineage>
        <taxon>Bacteria</taxon>
        <taxon>Bacillati</taxon>
        <taxon>Actinomycetota</taxon>
        <taxon>Actinomycetes</taxon>
        <taxon>Kitasatosporales</taxon>
        <taxon>Streptomycetaceae</taxon>
        <taxon>Streptomyces</taxon>
    </lineage>
</organism>
<dbReference type="Pfam" id="PF09957">
    <property type="entry name" value="VapB_antitoxin"/>
    <property type="match status" value="1"/>
</dbReference>
<keyword evidence="2" id="KW-1185">Reference proteome</keyword>
<proteinExistence type="predicted"/>
<dbReference type="Proteomes" id="UP000230407">
    <property type="component" value="Unassembled WGS sequence"/>
</dbReference>
<dbReference type="RefSeq" id="WP_100202741.1">
    <property type="nucleotide sequence ID" value="NZ_PGGW01000057.1"/>
</dbReference>
<dbReference type="AlphaFoldDB" id="A0A2M8LXR2"/>
<reference evidence="1 2" key="1">
    <citation type="submission" date="2017-11" db="EMBL/GenBank/DDBJ databases">
        <title>Streptomyces carmine sp. nov., a novel actinomycete isolated from Sophora alopecuroides in Xinjiang, China.</title>
        <authorList>
            <person name="Wang Y."/>
            <person name="Luo X."/>
            <person name="Wan C."/>
            <person name="Zhang L."/>
        </authorList>
    </citation>
    <scope>NUCLEOTIDE SEQUENCE [LARGE SCALE GENOMIC DNA]</scope>
    <source>
        <strain evidence="1 2">TRM SA0054</strain>
    </source>
</reference>
<name>A0A2M8LXR2_9ACTN</name>